<gene>
    <name evidence="2" type="ORF">B9N65_08050</name>
</gene>
<evidence type="ECO:0000313" key="3">
    <source>
        <dbReference type="Proteomes" id="UP000196317"/>
    </source>
</evidence>
<dbReference type="GO" id="GO:0009307">
    <property type="term" value="P:DNA restriction-modification system"/>
    <property type="evidence" value="ECO:0007669"/>
    <property type="project" value="InterPro"/>
</dbReference>
<evidence type="ECO:0000259" key="1">
    <source>
        <dbReference type="Pfam" id="PF04556"/>
    </source>
</evidence>
<keyword evidence="2" id="KW-0255">Endonuclease</keyword>
<comment type="caution">
    <text evidence="2">The sequence shown here is derived from an EMBL/GenBank/DDBJ whole genome shotgun (WGS) entry which is preliminary data.</text>
</comment>
<feature type="domain" description="Restriction endonuclease type II DpnII-like" evidence="1">
    <location>
        <begin position="19"/>
        <end position="109"/>
    </location>
</feature>
<evidence type="ECO:0000313" key="2">
    <source>
        <dbReference type="EMBL" id="OUT07193.1"/>
    </source>
</evidence>
<dbReference type="Pfam" id="PF04556">
    <property type="entry name" value="DpnII"/>
    <property type="match status" value="1"/>
</dbReference>
<dbReference type="Proteomes" id="UP000196317">
    <property type="component" value="Unassembled WGS sequence"/>
</dbReference>
<organism evidence="2 3">
    <name type="scientific">Campylobacter concisus</name>
    <dbReference type="NCBI Taxonomy" id="199"/>
    <lineage>
        <taxon>Bacteria</taxon>
        <taxon>Pseudomonadati</taxon>
        <taxon>Campylobacterota</taxon>
        <taxon>Epsilonproteobacteria</taxon>
        <taxon>Campylobacterales</taxon>
        <taxon>Campylobacteraceae</taxon>
        <taxon>Campylobacter</taxon>
    </lineage>
</organism>
<dbReference type="InterPro" id="IPR007637">
    <property type="entry name" value="Restrct_endonuc_II_DpnII-like"/>
</dbReference>
<name>A0A1Y5MJ57_9BACT</name>
<dbReference type="GO" id="GO:0003677">
    <property type="term" value="F:DNA binding"/>
    <property type="evidence" value="ECO:0007669"/>
    <property type="project" value="InterPro"/>
</dbReference>
<dbReference type="AlphaFoldDB" id="A0A1Y5MJ57"/>
<keyword evidence="2" id="KW-0378">Hydrolase</keyword>
<protein>
    <submittedName>
        <fullName evidence="2">Type II restriction endonuclease</fullName>
    </submittedName>
</protein>
<reference evidence="2 3" key="1">
    <citation type="submission" date="2017-04" db="EMBL/GenBank/DDBJ databases">
        <title>Complete genome of Campylobacter concisus ATCC 33237T and draft genomes for an additional eight well characterized C. concisus strains.</title>
        <authorList>
            <person name="Cornelius A.J."/>
            <person name="Miller W.G."/>
            <person name="Lastovica A.J."/>
            <person name="On S.L."/>
            <person name="French N.P."/>
            <person name="Vandenberg O."/>
            <person name="Biggs P.J."/>
        </authorList>
    </citation>
    <scope>NUCLEOTIDE SEQUENCE [LARGE SCALE GENOMIC DNA]</scope>
    <source>
        <strain evidence="2 3">CCUG 19995</strain>
    </source>
</reference>
<sequence>MFSKKCGNICFQAEVSSSNFRLNLGSDVKRFDFVVWRQNITYLIEANFYSGGGSKLNEVARAYIEIAKKISCLPEYKFIWITDGWGWHDARNKLQEAYKSVRIYNLAKLYLFMNELKNA</sequence>
<dbReference type="GO" id="GO:0009036">
    <property type="term" value="F:type II site-specific deoxyribonuclease activity"/>
    <property type="evidence" value="ECO:0007669"/>
    <property type="project" value="InterPro"/>
</dbReference>
<accession>A0A1Y5MJ57</accession>
<proteinExistence type="predicted"/>
<keyword evidence="2" id="KW-0540">Nuclease</keyword>
<dbReference type="EMBL" id="NDYN01000007">
    <property type="protein sequence ID" value="OUT07193.1"/>
    <property type="molecule type" value="Genomic_DNA"/>
</dbReference>